<dbReference type="AlphaFoldDB" id="A0A562TIA3"/>
<dbReference type="EMBL" id="VLLF01000001">
    <property type="protein sequence ID" value="TWI92994.1"/>
    <property type="molecule type" value="Genomic_DNA"/>
</dbReference>
<accession>A0A562TIA3</accession>
<dbReference type="InterPro" id="IPR007396">
    <property type="entry name" value="TR_PAI2-type"/>
</dbReference>
<evidence type="ECO:0000313" key="1">
    <source>
        <dbReference type="EMBL" id="TWI92994.1"/>
    </source>
</evidence>
<organism evidence="1 2">
    <name type="scientific">Roseibium hamelinense</name>
    <dbReference type="NCBI Taxonomy" id="150831"/>
    <lineage>
        <taxon>Bacteria</taxon>
        <taxon>Pseudomonadati</taxon>
        <taxon>Pseudomonadota</taxon>
        <taxon>Alphaproteobacteria</taxon>
        <taxon>Hyphomicrobiales</taxon>
        <taxon>Stappiaceae</taxon>
        <taxon>Roseibium</taxon>
    </lineage>
</organism>
<dbReference type="PANTHER" id="PTHR35802">
    <property type="entry name" value="PROTEASE SYNTHASE AND SPORULATION PROTEIN PAI 2"/>
    <property type="match status" value="1"/>
</dbReference>
<dbReference type="SUPFAM" id="SSF50475">
    <property type="entry name" value="FMN-binding split barrel"/>
    <property type="match status" value="1"/>
</dbReference>
<name>A0A562TIA3_9HYPH</name>
<keyword evidence="2" id="KW-1185">Reference proteome</keyword>
<reference evidence="1 2" key="1">
    <citation type="submission" date="2019-07" db="EMBL/GenBank/DDBJ databases">
        <title>Genomic Encyclopedia of Archaeal and Bacterial Type Strains, Phase II (KMG-II): from individual species to whole genera.</title>
        <authorList>
            <person name="Goeker M."/>
        </authorList>
    </citation>
    <scope>NUCLEOTIDE SEQUENCE [LARGE SCALE GENOMIC DNA]</scope>
    <source>
        <strain evidence="1 2">ATCC BAA-252</strain>
    </source>
</reference>
<protein>
    <submittedName>
        <fullName evidence="1">PaiB family negative transcriptional regulator</fullName>
    </submittedName>
</protein>
<gene>
    <name evidence="1" type="ORF">JM93_00547</name>
</gene>
<dbReference type="Proteomes" id="UP000320593">
    <property type="component" value="Unassembled WGS sequence"/>
</dbReference>
<dbReference type="PIRSF" id="PIRSF010372">
    <property type="entry name" value="PaiB"/>
    <property type="match status" value="1"/>
</dbReference>
<dbReference type="PANTHER" id="PTHR35802:SF1">
    <property type="entry name" value="PROTEASE SYNTHASE AND SPORULATION PROTEIN PAI 2"/>
    <property type="match status" value="1"/>
</dbReference>
<dbReference type="RefSeq" id="WP_145340507.1">
    <property type="nucleotide sequence ID" value="NZ_SMLY01000087.1"/>
</dbReference>
<comment type="caution">
    <text evidence="1">The sequence shown here is derived from an EMBL/GenBank/DDBJ whole genome shotgun (WGS) entry which is preliminary data.</text>
</comment>
<evidence type="ECO:0000313" key="2">
    <source>
        <dbReference type="Proteomes" id="UP000320593"/>
    </source>
</evidence>
<dbReference type="Pfam" id="PF04299">
    <property type="entry name" value="FMN_bind_2"/>
    <property type="match status" value="1"/>
</dbReference>
<sequence>MYLPDHFDLGPQEDVFNAIDAAPFANLVTITDQGPFSTPLPLYLDREEEPHGVLYGHIARANPQWKTAVHGTALAIFMGPDAYVSPSFYPTKQETGKVVPTWNYVTVQARGPVEFFTDQDRLRDVVNKLTDLQETGRSSPWKVSDAPDRFVEVQLRGIVGVRLPIAQLFGKAKLSQNKAGTDYSGVVTGLSASADPKETQVGRAMEKLSRN</sequence>
<dbReference type="OrthoDB" id="9794948at2"/>
<dbReference type="InterPro" id="IPR012349">
    <property type="entry name" value="Split_barrel_FMN-bd"/>
</dbReference>
<dbReference type="Gene3D" id="2.30.110.10">
    <property type="entry name" value="Electron Transport, Fmn-binding Protein, Chain A"/>
    <property type="match status" value="1"/>
</dbReference>
<proteinExistence type="predicted"/>